<keyword evidence="5" id="KW-0547">Nucleotide-binding</keyword>
<keyword evidence="6 8" id="KW-0067">ATP-binding</keyword>
<dbReference type="PANTHER" id="PTHR42734:SF6">
    <property type="entry name" value="MOLYBDATE IMPORT ATP-BINDING PROTEIN MOLC"/>
    <property type="match status" value="1"/>
</dbReference>
<accession>A0AA86J3Z0</accession>
<dbReference type="AlphaFoldDB" id="A0AA86J3Z0"/>
<keyword evidence="4" id="KW-0472">Membrane</keyword>
<gene>
    <name evidence="8" type="ORF">RGQ30_22850</name>
</gene>
<keyword evidence="4" id="KW-0997">Cell inner membrane</keyword>
<dbReference type="PROSITE" id="PS00211">
    <property type="entry name" value="ABC_TRANSPORTER_1"/>
    <property type="match status" value="1"/>
</dbReference>
<dbReference type="GO" id="GO:0016887">
    <property type="term" value="F:ATP hydrolysis activity"/>
    <property type="evidence" value="ECO:0007669"/>
    <property type="project" value="InterPro"/>
</dbReference>
<dbReference type="PANTHER" id="PTHR42734">
    <property type="entry name" value="METAL TRANSPORT SYSTEM ATP-BINDING PROTEIN TM_0124-RELATED"/>
    <property type="match status" value="1"/>
</dbReference>
<comment type="similarity">
    <text evidence="1">Belongs to the ABC transporter superfamily.</text>
</comment>
<dbReference type="InterPro" id="IPR003439">
    <property type="entry name" value="ABC_transporter-like_ATP-bd"/>
</dbReference>
<feature type="domain" description="ABC transporter" evidence="7">
    <location>
        <begin position="3"/>
        <end position="238"/>
    </location>
</feature>
<keyword evidence="3" id="KW-1003">Cell membrane</keyword>
<dbReference type="SUPFAM" id="SSF52540">
    <property type="entry name" value="P-loop containing nucleoside triphosphate hydrolases"/>
    <property type="match status" value="1"/>
</dbReference>
<evidence type="ECO:0000256" key="2">
    <source>
        <dbReference type="ARBA" id="ARBA00022448"/>
    </source>
</evidence>
<dbReference type="RefSeq" id="WP_130555776.1">
    <property type="nucleotide sequence ID" value="NZ_AP028947.1"/>
</dbReference>
<dbReference type="InterPro" id="IPR003593">
    <property type="entry name" value="AAA+_ATPase"/>
</dbReference>
<dbReference type="InterPro" id="IPR050153">
    <property type="entry name" value="Metal_Ion_Import_ABC"/>
</dbReference>
<protein>
    <submittedName>
        <fullName evidence="8">ABC transporter ATP-binding protein</fullName>
    </submittedName>
</protein>
<proteinExistence type="inferred from homology"/>
<organism evidence="8 9">
    <name type="scientific">Limnobacter thiooxidans</name>
    <dbReference type="NCBI Taxonomy" id="131080"/>
    <lineage>
        <taxon>Bacteria</taxon>
        <taxon>Pseudomonadati</taxon>
        <taxon>Pseudomonadota</taxon>
        <taxon>Betaproteobacteria</taxon>
        <taxon>Burkholderiales</taxon>
        <taxon>Burkholderiaceae</taxon>
        <taxon>Limnobacter</taxon>
    </lineage>
</organism>
<evidence type="ECO:0000256" key="3">
    <source>
        <dbReference type="ARBA" id="ARBA00022475"/>
    </source>
</evidence>
<keyword evidence="9" id="KW-1185">Reference proteome</keyword>
<evidence type="ECO:0000313" key="9">
    <source>
        <dbReference type="Proteomes" id="UP001329151"/>
    </source>
</evidence>
<keyword evidence="2" id="KW-0813">Transport</keyword>
<dbReference type="InterPro" id="IPR017871">
    <property type="entry name" value="ABC_transporter-like_CS"/>
</dbReference>
<dbReference type="SMART" id="SM00382">
    <property type="entry name" value="AAA"/>
    <property type="match status" value="1"/>
</dbReference>
<dbReference type="InterPro" id="IPR027417">
    <property type="entry name" value="P-loop_NTPase"/>
</dbReference>
<evidence type="ECO:0000256" key="4">
    <source>
        <dbReference type="ARBA" id="ARBA00022519"/>
    </source>
</evidence>
<dbReference type="KEGG" id="lto:RGQ30_22850"/>
<dbReference type="Gene3D" id="3.40.50.300">
    <property type="entry name" value="P-loop containing nucleotide triphosphate hydrolases"/>
    <property type="match status" value="1"/>
</dbReference>
<dbReference type="EMBL" id="AP028947">
    <property type="protein sequence ID" value="BET26784.1"/>
    <property type="molecule type" value="Genomic_DNA"/>
</dbReference>
<evidence type="ECO:0000256" key="1">
    <source>
        <dbReference type="ARBA" id="ARBA00005417"/>
    </source>
</evidence>
<evidence type="ECO:0000256" key="5">
    <source>
        <dbReference type="ARBA" id="ARBA00022741"/>
    </source>
</evidence>
<dbReference type="GO" id="GO:0005524">
    <property type="term" value="F:ATP binding"/>
    <property type="evidence" value="ECO:0007669"/>
    <property type="project" value="UniProtKB-KW"/>
</dbReference>
<dbReference type="Pfam" id="PF00005">
    <property type="entry name" value="ABC_tran"/>
    <property type="match status" value="1"/>
</dbReference>
<evidence type="ECO:0000256" key="6">
    <source>
        <dbReference type="ARBA" id="ARBA00022840"/>
    </source>
</evidence>
<sequence>MSLRAENLSVGHGGCAVVEHIDFELAAGEILCLLGPNGSGKSTLIKTLLNLLAPCAGRVLVNNTDVKQWQANQLARHLAYVPQSHANSLGFTVGDTVLMGRTHQWGLFGGPSQVDYQAVDEVLEQLGIASLKPRNFSLLSGGQQQLVLIARALCQGAQTLVLDEPTANLDFANAAKVMHTLAQLAAKGKSVVLSTHNPQDALGINATVCMLKDRTVLALGPARQVVTSDHLTRLYGLPITVSNTALGHLAVVPHGL</sequence>
<dbReference type="Proteomes" id="UP001329151">
    <property type="component" value="Chromosome"/>
</dbReference>
<evidence type="ECO:0000259" key="7">
    <source>
        <dbReference type="PROSITE" id="PS50893"/>
    </source>
</evidence>
<dbReference type="FunFam" id="3.40.50.300:FF:000134">
    <property type="entry name" value="Iron-enterobactin ABC transporter ATP-binding protein"/>
    <property type="match status" value="1"/>
</dbReference>
<dbReference type="PROSITE" id="PS50893">
    <property type="entry name" value="ABC_TRANSPORTER_2"/>
    <property type="match status" value="1"/>
</dbReference>
<name>A0AA86J3Z0_9BURK</name>
<reference evidence="8 9" key="1">
    <citation type="submission" date="2023-10" db="EMBL/GenBank/DDBJ databases">
        <title>Complete Genome Sequence of Limnobacter thiooxidans CS-K2T, Isolated from freshwater lake sediments in Bavaria, Germany.</title>
        <authorList>
            <person name="Naruki M."/>
            <person name="Watanabe A."/>
            <person name="Warashina T."/>
            <person name="Morita T."/>
            <person name="Arakawa K."/>
        </authorList>
    </citation>
    <scope>NUCLEOTIDE SEQUENCE [LARGE SCALE GENOMIC DNA]</scope>
    <source>
        <strain evidence="8 9">CS-K2</strain>
    </source>
</reference>
<evidence type="ECO:0000313" key="8">
    <source>
        <dbReference type="EMBL" id="BET26784.1"/>
    </source>
</evidence>